<dbReference type="STRING" id="1160497.A0A1L9W064"/>
<evidence type="ECO:0008006" key="4">
    <source>
        <dbReference type="Google" id="ProtNLM"/>
    </source>
</evidence>
<dbReference type="AlphaFoldDB" id="A0A1L9W064"/>
<organism evidence="2 3">
    <name type="scientific">Aspergillus glaucus CBS 516.65</name>
    <dbReference type="NCBI Taxonomy" id="1160497"/>
    <lineage>
        <taxon>Eukaryota</taxon>
        <taxon>Fungi</taxon>
        <taxon>Dikarya</taxon>
        <taxon>Ascomycota</taxon>
        <taxon>Pezizomycotina</taxon>
        <taxon>Eurotiomycetes</taxon>
        <taxon>Eurotiomycetidae</taxon>
        <taxon>Eurotiales</taxon>
        <taxon>Aspergillaceae</taxon>
        <taxon>Aspergillus</taxon>
        <taxon>Aspergillus subgen. Aspergillus</taxon>
    </lineage>
</organism>
<evidence type="ECO:0000256" key="1">
    <source>
        <dbReference type="SAM" id="MobiDB-lite"/>
    </source>
</evidence>
<keyword evidence="3" id="KW-1185">Reference proteome</keyword>
<dbReference type="GO" id="GO:0016705">
    <property type="term" value="F:oxidoreductase activity, acting on paired donors, with incorporation or reduction of molecular oxygen"/>
    <property type="evidence" value="ECO:0007669"/>
    <property type="project" value="InterPro"/>
</dbReference>
<dbReference type="OrthoDB" id="3366823at2759"/>
<dbReference type="Proteomes" id="UP000184300">
    <property type="component" value="Unassembled WGS sequence"/>
</dbReference>
<gene>
    <name evidence="2" type="ORF">ASPGLDRAFT_31232</name>
</gene>
<dbReference type="InterPro" id="IPR036396">
    <property type="entry name" value="Cyt_P450_sf"/>
</dbReference>
<name>A0A1L9W064_ASPGL</name>
<dbReference type="EMBL" id="KV878888">
    <property type="protein sequence ID" value="OJJ89545.1"/>
    <property type="molecule type" value="Genomic_DNA"/>
</dbReference>
<sequence length="123" mass="13550">MKIRDWVVPSGNALLVSSTPAHMDVQVWNTGVHNSDDEHPVDGFWAERFLKIPGIAESGPRKGQTISGEERHFEPGPGLGHGHGTEPTFALDDVEGAWIPYGGGPRMCPGRHFANGRRFIQRR</sequence>
<dbReference type="GeneID" id="34460290"/>
<evidence type="ECO:0000313" key="2">
    <source>
        <dbReference type="EMBL" id="OJJ89545.1"/>
    </source>
</evidence>
<dbReference type="GO" id="GO:0005506">
    <property type="term" value="F:iron ion binding"/>
    <property type="evidence" value="ECO:0007669"/>
    <property type="project" value="InterPro"/>
</dbReference>
<dbReference type="GO" id="GO:0004497">
    <property type="term" value="F:monooxygenase activity"/>
    <property type="evidence" value="ECO:0007669"/>
    <property type="project" value="InterPro"/>
</dbReference>
<dbReference type="VEuPathDB" id="FungiDB:ASPGLDRAFT_31232"/>
<evidence type="ECO:0000313" key="3">
    <source>
        <dbReference type="Proteomes" id="UP000184300"/>
    </source>
</evidence>
<dbReference type="GO" id="GO:0020037">
    <property type="term" value="F:heme binding"/>
    <property type="evidence" value="ECO:0007669"/>
    <property type="project" value="InterPro"/>
</dbReference>
<accession>A0A1L9W064</accession>
<dbReference type="SUPFAM" id="SSF48264">
    <property type="entry name" value="Cytochrome P450"/>
    <property type="match status" value="1"/>
</dbReference>
<dbReference type="Gene3D" id="1.10.630.10">
    <property type="entry name" value="Cytochrome P450"/>
    <property type="match status" value="1"/>
</dbReference>
<dbReference type="RefSeq" id="XP_022406207.1">
    <property type="nucleotide sequence ID" value="XM_022544029.1"/>
</dbReference>
<proteinExistence type="predicted"/>
<reference evidence="3" key="1">
    <citation type="journal article" date="2017" name="Genome Biol.">
        <title>Comparative genomics reveals high biological diversity and specific adaptations in the industrially and medically important fungal genus Aspergillus.</title>
        <authorList>
            <person name="de Vries R.P."/>
            <person name="Riley R."/>
            <person name="Wiebenga A."/>
            <person name="Aguilar-Osorio G."/>
            <person name="Amillis S."/>
            <person name="Uchima C.A."/>
            <person name="Anderluh G."/>
            <person name="Asadollahi M."/>
            <person name="Askin M."/>
            <person name="Barry K."/>
            <person name="Battaglia E."/>
            <person name="Bayram O."/>
            <person name="Benocci T."/>
            <person name="Braus-Stromeyer S.A."/>
            <person name="Caldana C."/>
            <person name="Canovas D."/>
            <person name="Cerqueira G.C."/>
            <person name="Chen F."/>
            <person name="Chen W."/>
            <person name="Choi C."/>
            <person name="Clum A."/>
            <person name="Dos Santos R.A."/>
            <person name="Damasio A.R."/>
            <person name="Diallinas G."/>
            <person name="Emri T."/>
            <person name="Fekete E."/>
            <person name="Flipphi M."/>
            <person name="Freyberg S."/>
            <person name="Gallo A."/>
            <person name="Gournas C."/>
            <person name="Habgood R."/>
            <person name="Hainaut M."/>
            <person name="Harispe M.L."/>
            <person name="Henrissat B."/>
            <person name="Hilden K.S."/>
            <person name="Hope R."/>
            <person name="Hossain A."/>
            <person name="Karabika E."/>
            <person name="Karaffa L."/>
            <person name="Karanyi Z."/>
            <person name="Krasevec N."/>
            <person name="Kuo A."/>
            <person name="Kusch H."/>
            <person name="LaButti K."/>
            <person name="Lagendijk E.L."/>
            <person name="Lapidus A."/>
            <person name="Levasseur A."/>
            <person name="Lindquist E."/>
            <person name="Lipzen A."/>
            <person name="Logrieco A.F."/>
            <person name="MacCabe A."/>
            <person name="Maekelae M.R."/>
            <person name="Malavazi I."/>
            <person name="Melin P."/>
            <person name="Meyer V."/>
            <person name="Mielnichuk N."/>
            <person name="Miskei M."/>
            <person name="Molnar A.P."/>
            <person name="Mule G."/>
            <person name="Ngan C.Y."/>
            <person name="Orejas M."/>
            <person name="Orosz E."/>
            <person name="Ouedraogo J.P."/>
            <person name="Overkamp K.M."/>
            <person name="Park H.-S."/>
            <person name="Perrone G."/>
            <person name="Piumi F."/>
            <person name="Punt P.J."/>
            <person name="Ram A.F."/>
            <person name="Ramon A."/>
            <person name="Rauscher S."/>
            <person name="Record E."/>
            <person name="Riano-Pachon D.M."/>
            <person name="Robert V."/>
            <person name="Roehrig J."/>
            <person name="Ruller R."/>
            <person name="Salamov A."/>
            <person name="Salih N.S."/>
            <person name="Samson R.A."/>
            <person name="Sandor E."/>
            <person name="Sanguinetti M."/>
            <person name="Schuetze T."/>
            <person name="Sepcic K."/>
            <person name="Shelest E."/>
            <person name="Sherlock G."/>
            <person name="Sophianopoulou V."/>
            <person name="Squina F.M."/>
            <person name="Sun H."/>
            <person name="Susca A."/>
            <person name="Todd R.B."/>
            <person name="Tsang A."/>
            <person name="Unkles S.E."/>
            <person name="van de Wiele N."/>
            <person name="van Rossen-Uffink D."/>
            <person name="Oliveira J.V."/>
            <person name="Vesth T.C."/>
            <person name="Visser J."/>
            <person name="Yu J.-H."/>
            <person name="Zhou M."/>
            <person name="Andersen M.R."/>
            <person name="Archer D.B."/>
            <person name="Baker S.E."/>
            <person name="Benoit I."/>
            <person name="Brakhage A.A."/>
            <person name="Braus G.H."/>
            <person name="Fischer R."/>
            <person name="Frisvad J.C."/>
            <person name="Goldman G.H."/>
            <person name="Houbraken J."/>
            <person name="Oakley B."/>
            <person name="Pocsi I."/>
            <person name="Scazzocchio C."/>
            <person name="Seiboth B."/>
            <person name="vanKuyk P.A."/>
            <person name="Wortman J."/>
            <person name="Dyer P.S."/>
            <person name="Grigoriev I.V."/>
        </authorList>
    </citation>
    <scope>NUCLEOTIDE SEQUENCE [LARGE SCALE GENOMIC DNA]</scope>
    <source>
        <strain evidence="3">CBS 516.65</strain>
    </source>
</reference>
<protein>
    <recommendedName>
        <fullName evidence="4">Cytochrome P450</fullName>
    </recommendedName>
</protein>
<feature type="region of interest" description="Disordered" evidence="1">
    <location>
        <begin position="56"/>
        <end position="87"/>
    </location>
</feature>